<sequence length="393" mass="44231">MADGDLPESQWPQMGMLKAVGYSVGANGLMTASRQRLLKHVYMQVLPYIESKSYVAEWGDPKSGSRLKKMAETLAAFARNAKRQKIDKSIAISEWEQDLAWLKDEYYLKHKYTWVWPITKNKNEQVSDNSKKKVVAPLSKTYVSSREFLEEQYTNKAGELCCQVCQSALPFKLENGKYFWEETAITEHLVPSTFSDLVLCPNHRAMYQHANKSKLQVVDAIHLGERKELSIKLANTSLKLFITEEHANHLLPAIETIKSNSSVYENVGKGLFGVKHVYLYEDQGEWLLTSKKHNVLATFKEKSEAKQWLAGFDEHRGVISTITEKVPTPKSKKTKQPKLKARSSLSVAAVRFGTVKKAEPQSSYKSGYSLCTTCNGDGGINGGCWKCGGSGWM</sequence>
<dbReference type="AlphaFoldDB" id="A0ABD5A3R1"/>
<evidence type="ECO:0000313" key="2">
    <source>
        <dbReference type="Proteomes" id="UP001177883"/>
    </source>
</evidence>
<proteinExistence type="predicted"/>
<dbReference type="Proteomes" id="UP001177883">
    <property type="component" value="Unassembled WGS sequence"/>
</dbReference>
<reference evidence="1" key="1">
    <citation type="submission" date="2023-07" db="EMBL/GenBank/DDBJ databases">
        <title>Genome content predicts the carbon catabolic preferences of heterotrophic bacteria.</title>
        <authorList>
            <person name="Gralka M."/>
        </authorList>
    </citation>
    <scope>NUCLEOTIDE SEQUENCE</scope>
    <source>
        <strain evidence="1">6E03</strain>
    </source>
</reference>
<name>A0ABD5A3R1_VIBSP</name>
<comment type="caution">
    <text evidence="1">The sequence shown here is derived from an EMBL/GenBank/DDBJ whole genome shotgun (WGS) entry which is preliminary data.</text>
</comment>
<dbReference type="RefSeq" id="WP_305374414.1">
    <property type="nucleotide sequence ID" value="NZ_JAUYVK010000001.1"/>
</dbReference>
<evidence type="ECO:0008006" key="3">
    <source>
        <dbReference type="Google" id="ProtNLM"/>
    </source>
</evidence>
<gene>
    <name evidence="1" type="ORF">Q8W38_00005</name>
</gene>
<accession>A0ABD5A3R1</accession>
<evidence type="ECO:0000313" key="1">
    <source>
        <dbReference type="EMBL" id="MDP2487694.1"/>
    </source>
</evidence>
<dbReference type="EMBL" id="JAUYVK010000001">
    <property type="protein sequence ID" value="MDP2487694.1"/>
    <property type="molecule type" value="Genomic_DNA"/>
</dbReference>
<protein>
    <recommendedName>
        <fullName evidence="3">HNH endonuclease</fullName>
    </recommendedName>
</protein>
<organism evidence="1 2">
    <name type="scientific">Vibrio splendidus</name>
    <dbReference type="NCBI Taxonomy" id="29497"/>
    <lineage>
        <taxon>Bacteria</taxon>
        <taxon>Pseudomonadati</taxon>
        <taxon>Pseudomonadota</taxon>
        <taxon>Gammaproteobacteria</taxon>
        <taxon>Vibrionales</taxon>
        <taxon>Vibrionaceae</taxon>
        <taxon>Vibrio</taxon>
    </lineage>
</organism>